<dbReference type="SUPFAM" id="SSF55797">
    <property type="entry name" value="PR-1-like"/>
    <property type="match status" value="1"/>
</dbReference>
<name>A0A5M3XBB5_9ACTN</name>
<protein>
    <recommendedName>
        <fullName evidence="2">SCP domain-containing protein</fullName>
    </recommendedName>
</protein>
<dbReference type="EMBL" id="BLAE01000074">
    <property type="protein sequence ID" value="GES15328.1"/>
    <property type="molecule type" value="Genomic_DNA"/>
</dbReference>
<evidence type="ECO:0000259" key="2">
    <source>
        <dbReference type="SMART" id="SM00198"/>
    </source>
</evidence>
<dbReference type="InterPro" id="IPR001283">
    <property type="entry name" value="CRISP-related"/>
</dbReference>
<dbReference type="InterPro" id="IPR034113">
    <property type="entry name" value="SCP_GAPR1-like"/>
</dbReference>
<dbReference type="Pfam" id="PF00188">
    <property type="entry name" value="CAP"/>
    <property type="match status" value="1"/>
</dbReference>
<feature type="chain" id="PRO_5024413241" description="SCP domain-containing protein" evidence="1">
    <location>
        <begin position="22"/>
        <end position="176"/>
    </location>
</feature>
<dbReference type="CDD" id="cd05382">
    <property type="entry name" value="CAP_GAPR1-like"/>
    <property type="match status" value="1"/>
</dbReference>
<dbReference type="Gene3D" id="3.40.33.10">
    <property type="entry name" value="CAP"/>
    <property type="match status" value="1"/>
</dbReference>
<dbReference type="SMART" id="SM00198">
    <property type="entry name" value="SCP"/>
    <property type="match status" value="1"/>
</dbReference>
<comment type="caution">
    <text evidence="3">The sequence shown here is derived from an EMBL/GenBank/DDBJ whole genome shotgun (WGS) entry which is preliminary data.</text>
</comment>
<feature type="domain" description="SCP" evidence="2">
    <location>
        <begin position="28"/>
        <end position="165"/>
    </location>
</feature>
<gene>
    <name evidence="3" type="ORF">Amac_089250</name>
</gene>
<dbReference type="Proteomes" id="UP000331127">
    <property type="component" value="Unassembled WGS sequence"/>
</dbReference>
<organism evidence="3 4">
    <name type="scientific">Acrocarpospora macrocephala</name>
    <dbReference type="NCBI Taxonomy" id="150177"/>
    <lineage>
        <taxon>Bacteria</taxon>
        <taxon>Bacillati</taxon>
        <taxon>Actinomycetota</taxon>
        <taxon>Actinomycetes</taxon>
        <taxon>Streptosporangiales</taxon>
        <taxon>Streptosporangiaceae</taxon>
        <taxon>Acrocarpospora</taxon>
    </lineage>
</organism>
<dbReference type="PANTHER" id="PTHR10334">
    <property type="entry name" value="CYSTEINE-RICH SECRETORY PROTEIN-RELATED"/>
    <property type="match status" value="1"/>
</dbReference>
<evidence type="ECO:0000313" key="3">
    <source>
        <dbReference type="EMBL" id="GES15328.1"/>
    </source>
</evidence>
<dbReference type="InterPro" id="IPR035940">
    <property type="entry name" value="CAP_sf"/>
</dbReference>
<proteinExistence type="predicted"/>
<evidence type="ECO:0000256" key="1">
    <source>
        <dbReference type="SAM" id="SignalP"/>
    </source>
</evidence>
<dbReference type="InterPro" id="IPR002413">
    <property type="entry name" value="V5_allergen-like"/>
</dbReference>
<dbReference type="AlphaFoldDB" id="A0A5M3XBB5"/>
<dbReference type="PRINTS" id="PR00837">
    <property type="entry name" value="V5TPXLIKE"/>
</dbReference>
<evidence type="ECO:0000313" key="4">
    <source>
        <dbReference type="Proteomes" id="UP000331127"/>
    </source>
</evidence>
<reference evidence="3 4" key="1">
    <citation type="submission" date="2019-10" db="EMBL/GenBank/DDBJ databases">
        <title>Whole genome shotgun sequence of Acrocarpospora macrocephala NBRC 16266.</title>
        <authorList>
            <person name="Ichikawa N."/>
            <person name="Kimura A."/>
            <person name="Kitahashi Y."/>
            <person name="Komaki H."/>
            <person name="Oguchi A."/>
        </authorList>
    </citation>
    <scope>NUCLEOTIDE SEQUENCE [LARGE SCALE GENOMIC DNA]</scope>
    <source>
        <strain evidence="3 4">NBRC 16266</strain>
    </source>
</reference>
<feature type="signal peptide" evidence="1">
    <location>
        <begin position="1"/>
        <end position="21"/>
    </location>
</feature>
<dbReference type="RefSeq" id="WP_170322972.1">
    <property type="nucleotide sequence ID" value="NZ_BAAAHL010000058.1"/>
</dbReference>
<accession>A0A5M3XBB5</accession>
<keyword evidence="4" id="KW-1185">Reference proteome</keyword>
<sequence>MRFVATSALLAVGLMPAVAQASVEPPPGLKDQTLASANSNRAKYGARPLAWSDALYPAADQWARGCRFQHPRTAGRYGESLFATYGATSATAALTDAFKSWMSEASSYNYNNPGFSGATGNFTQVVWKSTTKLAIAVAQCPAGSIFPFASYFVVARYSPPGNVTGQFPQNVGRRVA</sequence>
<dbReference type="PRINTS" id="PR00838">
    <property type="entry name" value="V5ALLERGEN"/>
</dbReference>
<keyword evidence="1" id="KW-0732">Signal</keyword>
<dbReference type="InterPro" id="IPR014044">
    <property type="entry name" value="CAP_dom"/>
</dbReference>